<organism evidence="1 2">
    <name type="scientific">Antarcticimicrobium sediminis</name>
    <dbReference type="NCBI Taxonomy" id="2546227"/>
    <lineage>
        <taxon>Bacteria</taxon>
        <taxon>Pseudomonadati</taxon>
        <taxon>Pseudomonadota</taxon>
        <taxon>Alphaproteobacteria</taxon>
        <taxon>Rhodobacterales</taxon>
        <taxon>Paracoccaceae</taxon>
        <taxon>Antarcticimicrobium</taxon>
    </lineage>
</organism>
<dbReference type="RefSeq" id="WP_132827016.1">
    <property type="nucleotide sequence ID" value="NZ_SMFP01000001.1"/>
</dbReference>
<sequence length="131" mass="13767">MAENDIKDAFLEAHFAAARRVDAGMPLALEARMLADAARVQAQQVPVMRPAAESPRRGIAGAAAGLVQHFMRVLGGWPALGGLVAASAAGVWIGVAPPDFLPDPVGLMVQYDTEVNMLDSYELSSVLPEEG</sequence>
<protein>
    <submittedName>
        <fullName evidence="1">Uncharacterized protein</fullName>
    </submittedName>
</protein>
<keyword evidence="2" id="KW-1185">Reference proteome</keyword>
<dbReference type="AlphaFoldDB" id="A0A4V2Z8N6"/>
<proteinExistence type="predicted"/>
<accession>A0A4V2Z8N6</accession>
<dbReference type="EMBL" id="SMFP01000001">
    <property type="protein sequence ID" value="TDE41026.1"/>
    <property type="molecule type" value="Genomic_DNA"/>
</dbReference>
<comment type="caution">
    <text evidence="1">The sequence shown here is derived from an EMBL/GenBank/DDBJ whole genome shotgun (WGS) entry which is preliminary data.</text>
</comment>
<evidence type="ECO:0000313" key="1">
    <source>
        <dbReference type="EMBL" id="TDE41026.1"/>
    </source>
</evidence>
<reference evidence="1 2" key="1">
    <citation type="submission" date="2019-03" db="EMBL/GenBank/DDBJ databases">
        <authorList>
            <person name="Zhang S."/>
        </authorList>
    </citation>
    <scope>NUCLEOTIDE SEQUENCE [LARGE SCALE GENOMIC DNA]</scope>
    <source>
        <strain evidence="1 2">S4J41</strain>
    </source>
</reference>
<name>A0A4V2Z8N6_9RHOB</name>
<dbReference type="Proteomes" id="UP000294662">
    <property type="component" value="Unassembled WGS sequence"/>
</dbReference>
<evidence type="ECO:0000313" key="2">
    <source>
        <dbReference type="Proteomes" id="UP000294662"/>
    </source>
</evidence>
<gene>
    <name evidence="1" type="ORF">E1B25_02100</name>
</gene>
<dbReference type="OrthoDB" id="7863719at2"/>